<proteinExistence type="predicted"/>
<dbReference type="AlphaFoldDB" id="A0A1G5QYZ3"/>
<sequence length="185" mass="22111">MQEPNYGEIVYRLDKHDRIFRVNESWNRFAGANGGSELRAPRILGRVVWDFIVGEEVIRLNQALLERVRSGHHLFDLPFRCDAPSVRRFMLMDLWPLPDRGVEYRCRVQYRQEREPIRLLDPKERREGKRLRMCSWCRRVDIGRNTWVEVEDAISLLDLFLREKPPPITHTLCPRDKHLLDHENG</sequence>
<keyword evidence="2" id="KW-1185">Reference proteome</keyword>
<evidence type="ECO:0000313" key="1">
    <source>
        <dbReference type="EMBL" id="SCZ67084.1"/>
    </source>
</evidence>
<dbReference type="OrthoDB" id="271452at2"/>
<reference evidence="1 2" key="1">
    <citation type="submission" date="2016-10" db="EMBL/GenBank/DDBJ databases">
        <authorList>
            <person name="de Groot N.N."/>
        </authorList>
    </citation>
    <scope>NUCLEOTIDE SEQUENCE [LARGE SCALE GENOMIC DNA]</scope>
    <source>
        <strain evidence="1 2">HLD2</strain>
    </source>
</reference>
<dbReference type="Proteomes" id="UP000199648">
    <property type="component" value="Unassembled WGS sequence"/>
</dbReference>
<organism evidence="1 2">
    <name type="scientific">Thiohalomonas denitrificans</name>
    <dbReference type="NCBI Taxonomy" id="415747"/>
    <lineage>
        <taxon>Bacteria</taxon>
        <taxon>Pseudomonadati</taxon>
        <taxon>Pseudomonadota</taxon>
        <taxon>Gammaproteobacteria</taxon>
        <taxon>Thiohalomonadales</taxon>
        <taxon>Thiohalomonadaceae</taxon>
        <taxon>Thiohalomonas</taxon>
    </lineage>
</organism>
<dbReference type="EMBL" id="FMWD01000013">
    <property type="protein sequence ID" value="SCZ67084.1"/>
    <property type="molecule type" value="Genomic_DNA"/>
</dbReference>
<gene>
    <name evidence="1" type="ORF">SAMN03097708_03086</name>
</gene>
<name>A0A1G5QYZ3_9GAMM</name>
<dbReference type="RefSeq" id="WP_092998957.1">
    <property type="nucleotide sequence ID" value="NZ_FMWD01000013.1"/>
</dbReference>
<protein>
    <recommendedName>
        <fullName evidence="3">PAS fold-containing protein</fullName>
    </recommendedName>
</protein>
<accession>A0A1G5QYZ3</accession>
<evidence type="ECO:0000313" key="2">
    <source>
        <dbReference type="Proteomes" id="UP000199648"/>
    </source>
</evidence>
<evidence type="ECO:0008006" key="3">
    <source>
        <dbReference type="Google" id="ProtNLM"/>
    </source>
</evidence>